<dbReference type="GeneID" id="89976668"/>
<protein>
    <recommendedName>
        <fullName evidence="5">Rhomboid family membrane protein</fullName>
    </recommendedName>
</protein>
<keyword evidence="2" id="KW-0472">Membrane</keyword>
<evidence type="ECO:0000256" key="2">
    <source>
        <dbReference type="SAM" id="Phobius"/>
    </source>
</evidence>
<dbReference type="EMBL" id="JAVRRD010000032">
    <property type="protein sequence ID" value="KAK5046048.1"/>
    <property type="molecule type" value="Genomic_DNA"/>
</dbReference>
<reference evidence="3 4" key="1">
    <citation type="submission" date="2023-08" db="EMBL/GenBank/DDBJ databases">
        <title>Black Yeasts Isolated from many extreme environments.</title>
        <authorList>
            <person name="Coleine C."/>
            <person name="Stajich J.E."/>
            <person name="Selbmann L."/>
        </authorList>
    </citation>
    <scope>NUCLEOTIDE SEQUENCE [LARGE SCALE GENOMIC DNA]</scope>
    <source>
        <strain evidence="3 4">CCFEE 5792</strain>
    </source>
</reference>
<evidence type="ECO:0008006" key="5">
    <source>
        <dbReference type="Google" id="ProtNLM"/>
    </source>
</evidence>
<keyword evidence="4" id="KW-1185">Reference proteome</keyword>
<feature type="compositionally biased region" description="Basic and acidic residues" evidence="1">
    <location>
        <begin position="89"/>
        <end position="116"/>
    </location>
</feature>
<feature type="transmembrane region" description="Helical" evidence="2">
    <location>
        <begin position="26"/>
        <end position="44"/>
    </location>
</feature>
<evidence type="ECO:0000313" key="4">
    <source>
        <dbReference type="Proteomes" id="UP001358417"/>
    </source>
</evidence>
<dbReference type="AlphaFoldDB" id="A0AAV9MZR0"/>
<evidence type="ECO:0000313" key="3">
    <source>
        <dbReference type="EMBL" id="KAK5046048.1"/>
    </source>
</evidence>
<comment type="caution">
    <text evidence="3">The sequence shown here is derived from an EMBL/GenBank/DDBJ whole genome shotgun (WGS) entry which is preliminary data.</text>
</comment>
<keyword evidence="2" id="KW-1133">Transmembrane helix</keyword>
<proteinExistence type="predicted"/>
<sequence>MSSSSAPSDEAERLHASRMDQSYRKFVNGVTLGTLFLAPIMVMLPPRRLNFTSLAWGGAFAAAAVHREIPAKMARPFLDISMPRRARELKEQRERDEQRRRMLDAQPGAEKEKDLGKSYAPKDLLEEKAREIWMGGETEGWKERRLQEEREKLAQGEGYGSMIMEQIWEVWNWGGKKGEDDNPAEGASSSKGT</sequence>
<dbReference type="RefSeq" id="XP_064701647.1">
    <property type="nucleotide sequence ID" value="XM_064852050.1"/>
</dbReference>
<name>A0AAV9MZR0_9EURO</name>
<keyword evidence="2" id="KW-0812">Transmembrane</keyword>
<evidence type="ECO:0000256" key="1">
    <source>
        <dbReference type="SAM" id="MobiDB-lite"/>
    </source>
</evidence>
<gene>
    <name evidence="3" type="ORF">LTR84_008505</name>
</gene>
<organism evidence="3 4">
    <name type="scientific">Exophiala bonariae</name>
    <dbReference type="NCBI Taxonomy" id="1690606"/>
    <lineage>
        <taxon>Eukaryota</taxon>
        <taxon>Fungi</taxon>
        <taxon>Dikarya</taxon>
        <taxon>Ascomycota</taxon>
        <taxon>Pezizomycotina</taxon>
        <taxon>Eurotiomycetes</taxon>
        <taxon>Chaetothyriomycetidae</taxon>
        <taxon>Chaetothyriales</taxon>
        <taxon>Herpotrichiellaceae</taxon>
        <taxon>Exophiala</taxon>
    </lineage>
</organism>
<accession>A0AAV9MZR0</accession>
<feature type="region of interest" description="Disordered" evidence="1">
    <location>
        <begin position="174"/>
        <end position="193"/>
    </location>
</feature>
<feature type="region of interest" description="Disordered" evidence="1">
    <location>
        <begin position="89"/>
        <end position="120"/>
    </location>
</feature>
<dbReference type="Proteomes" id="UP001358417">
    <property type="component" value="Unassembled WGS sequence"/>
</dbReference>